<dbReference type="Proteomes" id="UP000249890">
    <property type="component" value="Chromosome"/>
</dbReference>
<dbReference type="EMBL" id="CP021780">
    <property type="protein sequence ID" value="ASA21810.1"/>
    <property type="molecule type" value="Genomic_DNA"/>
</dbReference>
<evidence type="ECO:0000313" key="1">
    <source>
        <dbReference type="EMBL" id="ASA21810.1"/>
    </source>
</evidence>
<dbReference type="AlphaFoldDB" id="A0A2Z2KF69"/>
<reference evidence="1 2" key="1">
    <citation type="submission" date="2017-06" db="EMBL/GenBank/DDBJ databases">
        <title>Complete genome sequence of Paenibacillus donghaensis KCTC 13049T isolated from East Sea sediment, South Korea.</title>
        <authorList>
            <person name="Jung B.K."/>
            <person name="Hong S.-J."/>
            <person name="Shin J.-H."/>
        </authorList>
    </citation>
    <scope>NUCLEOTIDE SEQUENCE [LARGE SCALE GENOMIC DNA]</scope>
    <source>
        <strain evidence="1 2">KCTC 13049</strain>
    </source>
</reference>
<proteinExistence type="predicted"/>
<evidence type="ECO:0000313" key="2">
    <source>
        <dbReference type="Proteomes" id="UP000249890"/>
    </source>
</evidence>
<accession>A0A2Z2KF69</accession>
<organism evidence="1 2">
    <name type="scientific">Paenibacillus donghaensis</name>
    <dbReference type="NCBI Taxonomy" id="414771"/>
    <lineage>
        <taxon>Bacteria</taxon>
        <taxon>Bacillati</taxon>
        <taxon>Bacillota</taxon>
        <taxon>Bacilli</taxon>
        <taxon>Bacillales</taxon>
        <taxon>Paenibacillaceae</taxon>
        <taxon>Paenibacillus</taxon>
    </lineage>
</organism>
<dbReference type="RefSeq" id="WP_087915817.1">
    <property type="nucleotide sequence ID" value="NZ_CP021780.1"/>
</dbReference>
<name>A0A2Z2KF69_9BACL</name>
<keyword evidence="2" id="KW-1185">Reference proteome</keyword>
<sequence>MIEWDDSWDMTEEQIEEGIRISELKRSVNVMPDMGLPESLIFSAYEHEEGKSELSEVHLWYMQFAYEYHHLNHSDLVKMLLMKEMRKLEEDRIVLIKKYGNKLRLLK</sequence>
<dbReference type="KEGG" id="pdh:B9T62_14130"/>
<protein>
    <submittedName>
        <fullName evidence="1">Uncharacterized protein</fullName>
    </submittedName>
</protein>
<gene>
    <name evidence="1" type="ORF">B9T62_14130</name>
</gene>